<reference evidence="9" key="1">
    <citation type="submission" date="2022-06" db="EMBL/GenBank/DDBJ databases">
        <title>Antifungal cultures and metabolites of lactic acid bacteria for use in dairy fermentations.</title>
        <authorList>
            <person name="Zhao Z."/>
            <person name="Gaenzle M."/>
        </authorList>
    </citation>
    <scope>NUCLEOTIDE SEQUENCE</scope>
    <source>
        <strain evidence="9">FUA3126</strain>
    </source>
</reference>
<accession>A0ABT6DBB7</accession>
<comment type="subcellular location">
    <subcellularLocation>
        <location evidence="1">Cell membrane</location>
        <topology evidence="1">Multi-pass membrane protein</topology>
    </subcellularLocation>
</comment>
<dbReference type="PANTHER" id="PTHR42718">
    <property type="entry name" value="MAJOR FACILITATOR SUPERFAMILY MULTIDRUG TRANSPORTER MFSC"/>
    <property type="match status" value="1"/>
</dbReference>
<dbReference type="RefSeq" id="WP_178943100.1">
    <property type="nucleotide sequence ID" value="NZ_JAIWJF010000004.1"/>
</dbReference>
<dbReference type="InterPro" id="IPR004638">
    <property type="entry name" value="EmrB-like"/>
</dbReference>
<dbReference type="SUPFAM" id="SSF103473">
    <property type="entry name" value="MFS general substrate transporter"/>
    <property type="match status" value="1"/>
</dbReference>
<dbReference type="Pfam" id="PF07690">
    <property type="entry name" value="MFS_1"/>
    <property type="match status" value="1"/>
</dbReference>
<feature type="transmembrane region" description="Helical" evidence="7">
    <location>
        <begin position="140"/>
        <end position="159"/>
    </location>
</feature>
<dbReference type="NCBIfam" id="TIGR00711">
    <property type="entry name" value="efflux_EmrB"/>
    <property type="match status" value="1"/>
</dbReference>
<evidence type="ECO:0000256" key="7">
    <source>
        <dbReference type="SAM" id="Phobius"/>
    </source>
</evidence>
<feature type="transmembrane region" description="Helical" evidence="7">
    <location>
        <begin position="455"/>
        <end position="474"/>
    </location>
</feature>
<dbReference type="PROSITE" id="PS50850">
    <property type="entry name" value="MFS"/>
    <property type="match status" value="1"/>
</dbReference>
<sequence length="493" mass="52502">MKNRIEVNGQTFSRTLFVLTLLIGTFCDMLNQTVMAVAQPKLMSTFSVSTATIQWLTTGFLLVMGIMVPITGWLTDRFNVKWLYIFSQLLFLTGTFLSFVAPSFGALLAGRLIQAAGSGIASPLTMTMLFAIFPPEKQGAAMGLMGIVFGLAPAIGPTFSGWMVDSFSWRYIFGLILPITMIVLVISLWTIKNVIPQRKTPLDILSVFESTVGFGSLLYGFSAAGNDGWLSGNVVIAILVGVAVIGFFGYRQLHITDPLLNLTPFKARNFTLGTLVGCGVMAAMIGFEIVLPMYLQIIRGLSAIDSGLSLLAGALVTALMSPIAGMAVDKYGAKRLLVIGMSILTIGTVPFAFVTTHTSIVAIIVLYAVRTFGISLSLMPASTLAFAAAPMNLMGHASANNNVARQIASAVATAVLVSVFANVTKANMPAKHLLNVDPLAYKHGAFDALLSGYHVAFWLTALMSLIGIGLALLAQERSATESVSDNTIATEQA</sequence>
<organism evidence="9 10">
    <name type="scientific">Furfurilactobacillus milii</name>
    <dbReference type="NCBI Taxonomy" id="2888272"/>
    <lineage>
        <taxon>Bacteria</taxon>
        <taxon>Bacillati</taxon>
        <taxon>Bacillota</taxon>
        <taxon>Bacilli</taxon>
        <taxon>Lactobacillales</taxon>
        <taxon>Lactobacillaceae</taxon>
        <taxon>Furfurilactobacillus</taxon>
    </lineage>
</organism>
<evidence type="ECO:0000256" key="3">
    <source>
        <dbReference type="ARBA" id="ARBA00022475"/>
    </source>
</evidence>
<feature type="transmembrane region" description="Helical" evidence="7">
    <location>
        <begin position="52"/>
        <end position="75"/>
    </location>
</feature>
<evidence type="ECO:0000256" key="6">
    <source>
        <dbReference type="ARBA" id="ARBA00023136"/>
    </source>
</evidence>
<feature type="transmembrane region" description="Helical" evidence="7">
    <location>
        <begin position="171"/>
        <end position="190"/>
    </location>
</feature>
<feature type="transmembrane region" description="Helical" evidence="7">
    <location>
        <begin position="202"/>
        <end position="222"/>
    </location>
</feature>
<keyword evidence="2" id="KW-0813">Transport</keyword>
<keyword evidence="5 7" id="KW-1133">Transmembrane helix</keyword>
<feature type="transmembrane region" description="Helical" evidence="7">
    <location>
        <begin position="335"/>
        <end position="354"/>
    </location>
</feature>
<dbReference type="Gene3D" id="1.20.1250.20">
    <property type="entry name" value="MFS general substrate transporter like domains"/>
    <property type="match status" value="1"/>
</dbReference>
<feature type="domain" description="Major facilitator superfamily (MFS) profile" evidence="8">
    <location>
        <begin position="17"/>
        <end position="479"/>
    </location>
</feature>
<proteinExistence type="predicted"/>
<dbReference type="PANTHER" id="PTHR42718:SF24">
    <property type="entry name" value="MAJOR FACILITATOR SUPERFAMILY (MFS) PROFILE DOMAIN-CONTAINING PROTEIN"/>
    <property type="match status" value="1"/>
</dbReference>
<feature type="transmembrane region" description="Helical" evidence="7">
    <location>
        <begin position="307"/>
        <end position="328"/>
    </location>
</feature>
<keyword evidence="4 7" id="KW-0812">Transmembrane</keyword>
<feature type="transmembrane region" description="Helical" evidence="7">
    <location>
        <begin position="82"/>
        <end position="101"/>
    </location>
</feature>
<comment type="caution">
    <text evidence="9">The sequence shown here is derived from an EMBL/GenBank/DDBJ whole genome shotgun (WGS) entry which is preliminary data.</text>
</comment>
<dbReference type="EMBL" id="JANDJP010000012">
    <property type="protein sequence ID" value="MDF9914433.1"/>
    <property type="molecule type" value="Genomic_DNA"/>
</dbReference>
<evidence type="ECO:0000256" key="5">
    <source>
        <dbReference type="ARBA" id="ARBA00022989"/>
    </source>
</evidence>
<evidence type="ECO:0000256" key="4">
    <source>
        <dbReference type="ARBA" id="ARBA00022692"/>
    </source>
</evidence>
<feature type="transmembrane region" description="Helical" evidence="7">
    <location>
        <begin position="228"/>
        <end position="250"/>
    </location>
</feature>
<keyword evidence="10" id="KW-1185">Reference proteome</keyword>
<dbReference type="InterPro" id="IPR036259">
    <property type="entry name" value="MFS_trans_sf"/>
</dbReference>
<evidence type="ECO:0000313" key="10">
    <source>
        <dbReference type="Proteomes" id="UP001152867"/>
    </source>
</evidence>
<keyword evidence="6 7" id="KW-0472">Membrane</keyword>
<dbReference type="CDD" id="cd17503">
    <property type="entry name" value="MFS_LmrB_MDR_like"/>
    <property type="match status" value="1"/>
</dbReference>
<feature type="transmembrane region" description="Helical" evidence="7">
    <location>
        <begin position="113"/>
        <end position="133"/>
    </location>
</feature>
<dbReference type="InterPro" id="IPR020846">
    <property type="entry name" value="MFS_dom"/>
</dbReference>
<protein>
    <submittedName>
        <fullName evidence="9">Multidrug efflux MFS transporter</fullName>
    </submittedName>
</protein>
<evidence type="ECO:0000256" key="2">
    <source>
        <dbReference type="ARBA" id="ARBA00022448"/>
    </source>
</evidence>
<evidence type="ECO:0000259" key="8">
    <source>
        <dbReference type="PROSITE" id="PS50850"/>
    </source>
</evidence>
<dbReference type="Gene3D" id="1.20.1720.10">
    <property type="entry name" value="Multidrug resistance protein D"/>
    <property type="match status" value="1"/>
</dbReference>
<feature type="transmembrane region" description="Helical" evidence="7">
    <location>
        <begin position="270"/>
        <end position="295"/>
    </location>
</feature>
<feature type="transmembrane region" description="Helical" evidence="7">
    <location>
        <begin position="407"/>
        <end position="424"/>
    </location>
</feature>
<evidence type="ECO:0000313" key="9">
    <source>
        <dbReference type="EMBL" id="MDF9914433.1"/>
    </source>
</evidence>
<gene>
    <name evidence="9" type="ORF">NNA32_09250</name>
</gene>
<dbReference type="Proteomes" id="UP001152867">
    <property type="component" value="Unassembled WGS sequence"/>
</dbReference>
<evidence type="ECO:0000256" key="1">
    <source>
        <dbReference type="ARBA" id="ARBA00004651"/>
    </source>
</evidence>
<name>A0ABT6DBB7_9LACO</name>
<dbReference type="InterPro" id="IPR011701">
    <property type="entry name" value="MFS"/>
</dbReference>
<feature type="transmembrane region" description="Helical" evidence="7">
    <location>
        <begin position="360"/>
        <end position="386"/>
    </location>
</feature>
<dbReference type="PRINTS" id="PR01036">
    <property type="entry name" value="TCRTETB"/>
</dbReference>
<keyword evidence="3" id="KW-1003">Cell membrane</keyword>